<comment type="caution">
    <text evidence="3">The sequence shown here is derived from an EMBL/GenBank/DDBJ whole genome shotgun (WGS) entry which is preliminary data.</text>
</comment>
<dbReference type="InterPro" id="IPR029052">
    <property type="entry name" value="Metallo-depent_PP-like"/>
</dbReference>
<evidence type="ECO:0000313" key="3">
    <source>
        <dbReference type="EMBL" id="KFA91113.1"/>
    </source>
</evidence>
<dbReference type="PANTHER" id="PTHR33393:SF11">
    <property type="entry name" value="POLYGLUTAMINE SYNTHESIS ACCESSORY PROTEIN RV0574C-RELATED"/>
    <property type="match status" value="1"/>
</dbReference>
<evidence type="ECO:0000259" key="2">
    <source>
        <dbReference type="SMART" id="SM00854"/>
    </source>
</evidence>
<name>A0A084SRM8_9BACT</name>
<dbReference type="InterPro" id="IPR019079">
    <property type="entry name" value="Capsule_synth_CapA"/>
</dbReference>
<gene>
    <name evidence="3" type="ORF">Q664_24090</name>
</gene>
<dbReference type="PANTHER" id="PTHR33393">
    <property type="entry name" value="POLYGLUTAMINE SYNTHESIS ACCESSORY PROTEIN RV0574C-RELATED"/>
    <property type="match status" value="1"/>
</dbReference>
<dbReference type="SUPFAM" id="SSF56300">
    <property type="entry name" value="Metallo-dependent phosphatases"/>
    <property type="match status" value="1"/>
</dbReference>
<organism evidence="3 4">
    <name type="scientific">Archangium violaceum Cb vi76</name>
    <dbReference type="NCBI Taxonomy" id="1406225"/>
    <lineage>
        <taxon>Bacteria</taxon>
        <taxon>Pseudomonadati</taxon>
        <taxon>Myxococcota</taxon>
        <taxon>Myxococcia</taxon>
        <taxon>Myxococcales</taxon>
        <taxon>Cystobacterineae</taxon>
        <taxon>Archangiaceae</taxon>
        <taxon>Archangium</taxon>
    </lineage>
</organism>
<dbReference type="Proteomes" id="UP000028547">
    <property type="component" value="Unassembled WGS sequence"/>
</dbReference>
<dbReference type="Pfam" id="PF09587">
    <property type="entry name" value="PGA_cap"/>
    <property type="match status" value="1"/>
</dbReference>
<dbReference type="SMART" id="SM00854">
    <property type="entry name" value="PGA_cap"/>
    <property type="match status" value="1"/>
</dbReference>
<dbReference type="Gene3D" id="3.60.21.10">
    <property type="match status" value="1"/>
</dbReference>
<evidence type="ECO:0000256" key="1">
    <source>
        <dbReference type="ARBA" id="ARBA00005662"/>
    </source>
</evidence>
<accession>A0A084SRM8</accession>
<dbReference type="EMBL" id="JPMI01000161">
    <property type="protein sequence ID" value="KFA91113.1"/>
    <property type="molecule type" value="Genomic_DNA"/>
</dbReference>
<reference evidence="3 4" key="1">
    <citation type="submission" date="2014-07" db="EMBL/GenBank/DDBJ databases">
        <title>Draft Genome Sequence of Gephyronic Acid Producer, Cystobacter violaceus Strain Cb vi76.</title>
        <authorList>
            <person name="Stevens D.C."/>
            <person name="Young J."/>
            <person name="Carmichael R."/>
            <person name="Tan J."/>
            <person name="Taylor R.E."/>
        </authorList>
    </citation>
    <scope>NUCLEOTIDE SEQUENCE [LARGE SCALE GENOMIC DNA]</scope>
    <source>
        <strain evidence="3 4">Cb vi76</strain>
    </source>
</reference>
<feature type="domain" description="Capsule synthesis protein CapA" evidence="2">
    <location>
        <begin position="15"/>
        <end position="288"/>
    </location>
</feature>
<proteinExistence type="inferred from homology"/>
<evidence type="ECO:0000313" key="4">
    <source>
        <dbReference type="Proteomes" id="UP000028547"/>
    </source>
</evidence>
<comment type="similarity">
    <text evidence="1">Belongs to the CapA family.</text>
</comment>
<dbReference type="CDD" id="cd07381">
    <property type="entry name" value="MPP_CapA"/>
    <property type="match status" value="1"/>
</dbReference>
<sequence>MLVSLLHAAPPERVELVFGGDVIPHGEVKEAAADHARSDSGDAGPARSINHEGWDHVFGPLADVLRAADVAMVNLETPSTGNPLARTAPLLFDAPPAMLHALAAAGVDVVSTANNHVFDQRRAGAEATWKHLAEAGLRSVGTGPSEAAAWEPLIVEKRGMRIGFLSFTRWLNGARNPMEPETSPHVAYVPYRGKVNGSWHSPEAAVELVRAAARRCDALIVAVHWGTEYSHTPHPEDRKLARALLEAGALAIIGHHPHVLQPIESYRTSSSGRDTLVAFSLGNLIANQDRHYVHRRAGEADGSKRDSVLLRFSLTRPRPGAPVSLEGVSVLPVWIENNHYVALGRNRVPRHIQPVLLDEELRAINERLLALSARALTQPREVRQERTALERRLDMARYRRELILRITRPPGSDVGPAEPGRRPAG</sequence>
<dbReference type="AlphaFoldDB" id="A0A084SRM8"/>
<dbReference type="InterPro" id="IPR052169">
    <property type="entry name" value="CW_Biosynth-Accessory"/>
</dbReference>
<protein>
    <submittedName>
        <fullName evidence="3">Metallophosphatase</fullName>
    </submittedName>
</protein>